<gene>
    <name evidence="2" type="ORF">SAMN05216258_10453</name>
</gene>
<dbReference type="Proteomes" id="UP000199377">
    <property type="component" value="Unassembled WGS sequence"/>
</dbReference>
<proteinExistence type="predicted"/>
<protein>
    <submittedName>
        <fullName evidence="2">Uncharacterized protein</fullName>
    </submittedName>
</protein>
<dbReference type="STRING" id="1114924.SAMN05216258_10453"/>
<reference evidence="2 3" key="1">
    <citation type="submission" date="2016-10" db="EMBL/GenBank/DDBJ databases">
        <authorList>
            <person name="de Groot N.N."/>
        </authorList>
    </citation>
    <scope>NUCLEOTIDE SEQUENCE [LARGE SCALE GENOMIC DNA]</scope>
    <source>
        <strain evidence="2 3">CGMCC 1.11030</strain>
    </source>
</reference>
<keyword evidence="3" id="KW-1185">Reference proteome</keyword>
<dbReference type="RefSeq" id="WP_177236191.1">
    <property type="nucleotide sequence ID" value="NZ_FOQH01000004.1"/>
</dbReference>
<sequence length="46" mass="5187">MLAKLALLFLVIMAAIVLIFGRPRAGDGAGRRRLFGRRPRPPDRRD</sequence>
<evidence type="ECO:0000256" key="1">
    <source>
        <dbReference type="SAM" id="MobiDB-lite"/>
    </source>
</evidence>
<organism evidence="2 3">
    <name type="scientific">Albimonas pacifica</name>
    <dbReference type="NCBI Taxonomy" id="1114924"/>
    <lineage>
        <taxon>Bacteria</taxon>
        <taxon>Pseudomonadati</taxon>
        <taxon>Pseudomonadota</taxon>
        <taxon>Alphaproteobacteria</taxon>
        <taxon>Rhodobacterales</taxon>
        <taxon>Paracoccaceae</taxon>
        <taxon>Albimonas</taxon>
    </lineage>
</organism>
<feature type="region of interest" description="Disordered" evidence="1">
    <location>
        <begin position="24"/>
        <end position="46"/>
    </location>
</feature>
<dbReference type="EMBL" id="FOQH01000004">
    <property type="protein sequence ID" value="SFI05931.1"/>
    <property type="molecule type" value="Genomic_DNA"/>
</dbReference>
<name>A0A1I3F568_9RHOB</name>
<evidence type="ECO:0000313" key="3">
    <source>
        <dbReference type="Proteomes" id="UP000199377"/>
    </source>
</evidence>
<accession>A0A1I3F568</accession>
<evidence type="ECO:0000313" key="2">
    <source>
        <dbReference type="EMBL" id="SFI05931.1"/>
    </source>
</evidence>
<dbReference type="AlphaFoldDB" id="A0A1I3F568"/>